<comment type="caution">
    <text evidence="4">The sequence shown here is derived from an EMBL/GenBank/DDBJ whole genome shotgun (WGS) entry which is preliminary data.</text>
</comment>
<evidence type="ECO:0000313" key="5">
    <source>
        <dbReference type="Proteomes" id="UP001163823"/>
    </source>
</evidence>
<feature type="region of interest" description="Disordered" evidence="2">
    <location>
        <begin position="229"/>
        <end position="249"/>
    </location>
</feature>
<keyword evidence="5" id="KW-1185">Reference proteome</keyword>
<dbReference type="InterPro" id="IPR023214">
    <property type="entry name" value="HAD_sf"/>
</dbReference>
<proteinExistence type="predicted"/>
<dbReference type="PANTHER" id="PTHR31284">
    <property type="entry name" value="ACID PHOSPHATASE-LIKE PROTEIN"/>
    <property type="match status" value="1"/>
</dbReference>
<feature type="signal peptide" evidence="3">
    <location>
        <begin position="1"/>
        <end position="27"/>
    </location>
</feature>
<dbReference type="KEGG" id="qsa:O6P43_016448"/>
<dbReference type="SUPFAM" id="SSF56784">
    <property type="entry name" value="HAD-like"/>
    <property type="match status" value="1"/>
</dbReference>
<accession>A0AAD7PNF9</accession>
<dbReference type="PANTHER" id="PTHR31284:SF21">
    <property type="entry name" value="PLANT ACID PHOSPHATASE"/>
    <property type="match status" value="1"/>
</dbReference>
<dbReference type="InterPro" id="IPR036412">
    <property type="entry name" value="HAD-like_sf"/>
</dbReference>
<dbReference type="AlphaFoldDB" id="A0AAD7PNF9"/>
<dbReference type="Gene3D" id="3.40.50.1000">
    <property type="entry name" value="HAD superfamily/HAD-like"/>
    <property type="match status" value="1"/>
</dbReference>
<dbReference type="InterPro" id="IPR005519">
    <property type="entry name" value="Acid_phosphat_B-like"/>
</dbReference>
<evidence type="ECO:0000256" key="2">
    <source>
        <dbReference type="SAM" id="MobiDB-lite"/>
    </source>
</evidence>
<name>A0AAD7PNF9_QUISA</name>
<dbReference type="Proteomes" id="UP001163823">
    <property type="component" value="Chromosome 7"/>
</dbReference>
<keyword evidence="1 3" id="KW-0732">Signal</keyword>
<evidence type="ECO:0000256" key="1">
    <source>
        <dbReference type="ARBA" id="ARBA00022729"/>
    </source>
</evidence>
<dbReference type="Pfam" id="PF03767">
    <property type="entry name" value="Acid_phosphat_B"/>
    <property type="match status" value="1"/>
</dbReference>
<organism evidence="4 5">
    <name type="scientific">Quillaja saponaria</name>
    <name type="common">Soap bark tree</name>
    <dbReference type="NCBI Taxonomy" id="32244"/>
    <lineage>
        <taxon>Eukaryota</taxon>
        <taxon>Viridiplantae</taxon>
        <taxon>Streptophyta</taxon>
        <taxon>Embryophyta</taxon>
        <taxon>Tracheophyta</taxon>
        <taxon>Spermatophyta</taxon>
        <taxon>Magnoliopsida</taxon>
        <taxon>eudicotyledons</taxon>
        <taxon>Gunneridae</taxon>
        <taxon>Pentapetalae</taxon>
        <taxon>rosids</taxon>
        <taxon>fabids</taxon>
        <taxon>Fabales</taxon>
        <taxon>Quillajaceae</taxon>
        <taxon>Quillaja</taxon>
    </lineage>
</organism>
<protein>
    <submittedName>
        <fullName evidence="4">Acid phosphatase 1</fullName>
    </submittedName>
</protein>
<gene>
    <name evidence="4" type="ORF">O6P43_016448</name>
</gene>
<feature type="chain" id="PRO_5041901469" evidence="3">
    <location>
        <begin position="28"/>
        <end position="249"/>
    </location>
</feature>
<sequence length="249" mass="28015">MAVNHQAAGEQGLAFLLFITILDKLIGLKQYGESPDSCCSCSCSASSAGDNINSSSYGLSWRLAVEANNVGPWRTVPIECFPYIETYMSGGQYYQDLKLITDQILSYVNEIDLKNDGMDAWVLDVDDTCISNILYYKGRKYGSDPFDSTAFKAWILKGVCPAIHAVLELYNKLICRGFKVFFITGRDQHTLAKATIHNLHNQGFIAYERLILRNVAYKGQSAVRYKSETEEADRRRRVQNMGKCGRPME</sequence>
<dbReference type="EMBL" id="JARAOO010000007">
    <property type="protein sequence ID" value="KAJ7961050.1"/>
    <property type="molecule type" value="Genomic_DNA"/>
</dbReference>
<reference evidence="4" key="1">
    <citation type="journal article" date="2023" name="Science">
        <title>Elucidation of the pathway for biosynthesis of saponin adjuvants from the soapbark tree.</title>
        <authorList>
            <person name="Reed J."/>
            <person name="Orme A."/>
            <person name="El-Demerdash A."/>
            <person name="Owen C."/>
            <person name="Martin L.B.B."/>
            <person name="Misra R.C."/>
            <person name="Kikuchi S."/>
            <person name="Rejzek M."/>
            <person name="Martin A.C."/>
            <person name="Harkess A."/>
            <person name="Leebens-Mack J."/>
            <person name="Louveau T."/>
            <person name="Stephenson M.J."/>
            <person name="Osbourn A."/>
        </authorList>
    </citation>
    <scope>NUCLEOTIDE SEQUENCE</scope>
    <source>
        <strain evidence="4">S10</strain>
    </source>
</reference>
<evidence type="ECO:0000256" key="3">
    <source>
        <dbReference type="SAM" id="SignalP"/>
    </source>
</evidence>
<evidence type="ECO:0000313" key="4">
    <source>
        <dbReference type="EMBL" id="KAJ7961050.1"/>
    </source>
</evidence>